<dbReference type="Pfam" id="PF04216">
    <property type="entry name" value="FdhE_N"/>
    <property type="match status" value="1"/>
</dbReference>
<dbReference type="GO" id="GO:0008199">
    <property type="term" value="F:ferric iron binding"/>
    <property type="evidence" value="ECO:0007669"/>
    <property type="project" value="TreeGrafter"/>
</dbReference>
<dbReference type="EMBL" id="RBXP01000016">
    <property type="protein sequence ID" value="RKT51073.1"/>
    <property type="molecule type" value="Genomic_DNA"/>
</dbReference>
<reference evidence="5 6" key="1">
    <citation type="submission" date="2018-10" db="EMBL/GenBank/DDBJ databases">
        <title>Genomic Encyclopedia of Type Strains, Phase IV (KMG-IV): sequencing the most valuable type-strain genomes for metagenomic binning, comparative biology and taxonomic classification.</title>
        <authorList>
            <person name="Goeker M."/>
        </authorList>
    </citation>
    <scope>NUCLEOTIDE SEQUENCE [LARGE SCALE GENOMIC DNA]</scope>
    <source>
        <strain evidence="5 6">DSM 23841</strain>
    </source>
</reference>
<proteinExistence type="predicted"/>
<dbReference type="InterPro" id="IPR024064">
    <property type="entry name" value="FdhE-like_sf"/>
</dbReference>
<dbReference type="GO" id="GO:0005829">
    <property type="term" value="C:cytosol"/>
    <property type="evidence" value="ECO:0007669"/>
    <property type="project" value="TreeGrafter"/>
</dbReference>
<comment type="caution">
    <text evidence="5">The sequence shown here is derived from an EMBL/GenBank/DDBJ whole genome shotgun (WGS) entry which is preliminary data.</text>
</comment>
<organism evidence="5 6">
    <name type="scientific">Azonexus fungiphilus</name>
    <dbReference type="NCBI Taxonomy" id="146940"/>
    <lineage>
        <taxon>Bacteria</taxon>
        <taxon>Pseudomonadati</taxon>
        <taxon>Pseudomonadota</taxon>
        <taxon>Betaproteobacteria</taxon>
        <taxon>Rhodocyclales</taxon>
        <taxon>Azonexaceae</taxon>
        <taxon>Azonexus</taxon>
    </lineage>
</organism>
<feature type="domain" description="FdhE C-terminal" evidence="4">
    <location>
        <begin position="211"/>
        <end position="286"/>
    </location>
</feature>
<evidence type="ECO:0000313" key="6">
    <source>
        <dbReference type="Proteomes" id="UP000270626"/>
    </source>
</evidence>
<dbReference type="RefSeq" id="WP_121458610.1">
    <property type="nucleotide sequence ID" value="NZ_RBXP01000016.1"/>
</dbReference>
<evidence type="ECO:0000313" key="5">
    <source>
        <dbReference type="EMBL" id="RKT51073.1"/>
    </source>
</evidence>
<dbReference type="Proteomes" id="UP000270626">
    <property type="component" value="Unassembled WGS sequence"/>
</dbReference>
<dbReference type="OrthoDB" id="9794151at2"/>
<accession>A0A495VRJ3</accession>
<evidence type="ECO:0000256" key="1">
    <source>
        <dbReference type="ARBA" id="ARBA00022490"/>
    </source>
</evidence>
<evidence type="ECO:0000259" key="4">
    <source>
        <dbReference type="Pfam" id="PF24860"/>
    </source>
</evidence>
<dbReference type="InterPro" id="IPR006452">
    <property type="entry name" value="Formate_DH_accessory"/>
</dbReference>
<dbReference type="PANTHER" id="PTHR37689:SF1">
    <property type="entry name" value="PROTEIN FDHE"/>
    <property type="match status" value="1"/>
</dbReference>
<protein>
    <submittedName>
        <fullName evidence="5">FdhE protein</fullName>
    </submittedName>
</protein>
<evidence type="ECO:0000259" key="3">
    <source>
        <dbReference type="Pfam" id="PF24859"/>
    </source>
</evidence>
<dbReference type="SUPFAM" id="SSF144020">
    <property type="entry name" value="FdhE-like"/>
    <property type="match status" value="1"/>
</dbReference>
<dbReference type="Pfam" id="PF24859">
    <property type="entry name" value="FdhE_central"/>
    <property type="match status" value="1"/>
</dbReference>
<keyword evidence="6" id="KW-1185">Reference proteome</keyword>
<dbReference type="CDD" id="cd16341">
    <property type="entry name" value="FdhE"/>
    <property type="match status" value="1"/>
</dbReference>
<dbReference type="PANTHER" id="PTHR37689">
    <property type="entry name" value="PROTEIN FDHE"/>
    <property type="match status" value="1"/>
</dbReference>
<feature type="domain" description="FdhE N-terminal" evidence="2">
    <location>
        <begin position="17"/>
        <end position="158"/>
    </location>
</feature>
<dbReference type="InterPro" id="IPR056796">
    <property type="entry name" value="FdhE_C"/>
</dbReference>
<gene>
    <name evidence="5" type="ORF">DFR40_2284</name>
</gene>
<keyword evidence="1" id="KW-0963">Cytoplasm</keyword>
<sequence>MQFPPQSLPSADDYPSLLRPGTSLFARRASRLRTLAGSAPAADWLNRLALLCDAQQTAFDALGDLGLRLPAGFAWQQAVSAGREAEIEAAWPAIYPQLASAMAAAGVAVADLGSAQASLPAVRALLAGEAEAALQSPTEAVLAAALQVVWTRFAQGLDVPTGKVLLAERGHCPCCGSAPLGSIVFAGQGRGGARYQECSLCATRWNAVRARCTLCDDPGVVAYLGIEDAFPAVRAEACEHCKGYSKLYFQDKDLVVEPLADDLATLALDVLVGEQGYARGAPNPFLLTG</sequence>
<evidence type="ECO:0000259" key="2">
    <source>
        <dbReference type="Pfam" id="PF04216"/>
    </source>
</evidence>
<dbReference type="GO" id="GO:0051604">
    <property type="term" value="P:protein maturation"/>
    <property type="evidence" value="ECO:0007669"/>
    <property type="project" value="TreeGrafter"/>
</dbReference>
<dbReference type="AlphaFoldDB" id="A0A495VRJ3"/>
<name>A0A495VRJ3_9RHOO</name>
<dbReference type="Pfam" id="PF24860">
    <property type="entry name" value="FdhE_C"/>
    <property type="match status" value="1"/>
</dbReference>
<dbReference type="InterPro" id="IPR056797">
    <property type="entry name" value="FdhE_central"/>
</dbReference>
<dbReference type="InterPro" id="IPR056774">
    <property type="entry name" value="FdhE_N"/>
</dbReference>
<dbReference type="Gene3D" id="3.90.1670.10">
    <property type="entry name" value="FdhE-like domain"/>
    <property type="match status" value="1"/>
</dbReference>
<feature type="domain" description="FdhE central" evidence="3">
    <location>
        <begin position="171"/>
        <end position="209"/>
    </location>
</feature>